<dbReference type="RefSeq" id="WP_102206006.1">
    <property type="nucleotide sequence ID" value="NZ_NMQI01000018.1"/>
</dbReference>
<evidence type="ECO:0000313" key="2">
    <source>
        <dbReference type="Proteomes" id="UP000234966"/>
    </source>
</evidence>
<proteinExistence type="predicted"/>
<dbReference type="Proteomes" id="UP000234966">
    <property type="component" value="Unassembled WGS sequence"/>
</dbReference>
<dbReference type="CDD" id="cd04659">
    <property type="entry name" value="Piwi_piwi-like_ProArk"/>
    <property type="match status" value="1"/>
</dbReference>
<dbReference type="SUPFAM" id="SSF53098">
    <property type="entry name" value="Ribonuclease H-like"/>
    <property type="match status" value="1"/>
</dbReference>
<dbReference type="EMBL" id="NMQI01000018">
    <property type="protein sequence ID" value="PMB48675.1"/>
    <property type="molecule type" value="Genomic_DNA"/>
</dbReference>
<dbReference type="Gene3D" id="3.30.420.10">
    <property type="entry name" value="Ribonuclease H-like superfamily/Ribonuclease H"/>
    <property type="match status" value="1"/>
</dbReference>
<evidence type="ECO:0008006" key="3">
    <source>
        <dbReference type="Google" id="ProtNLM"/>
    </source>
</evidence>
<reference evidence="1 2" key="1">
    <citation type="submission" date="2017-07" db="EMBL/GenBank/DDBJ databases">
        <title>Genomes of Fischerella (Mastigocladus) sp. strains.</title>
        <authorList>
            <person name="Miller S.R."/>
        </authorList>
    </citation>
    <scope>NUCLEOTIDE SEQUENCE [LARGE SCALE GENOMIC DNA]</scope>
    <source>
        <strain evidence="1 2">CCMEE 5330</strain>
    </source>
</reference>
<comment type="caution">
    <text evidence="1">The sequence shown here is derived from an EMBL/GenBank/DDBJ whole genome shotgun (WGS) entry which is preliminary data.</text>
</comment>
<dbReference type="InterPro" id="IPR036397">
    <property type="entry name" value="RNaseH_sf"/>
</dbReference>
<sequence length="477" mass="54760">MKLHYIKEPLLEFGQGSHVCPRTGITNYDVYDTKLKIRRERVLVGAVGTSDTLSKLYSWLEKCSQPIPAPQNSKQPNLRVPFCGFKTDLGFKSSLVIDEEITRTLNHSSINEVIHIKDWNERVDAAVDLYYRQAKFLAQNRVVDVIACVIPTRLYDQISKPEVAAVNETLEDEEEKADDALEVNFRRALKARAMHLGKPLQIIREVSLESNAKGQQDDATRAWNLCTALYYKTNQTVPWKLITNINRPSVCFVGISFYQSRDRKVLNTSLAQIFDELGNNVILRGTPVDIDKNDRRPHLKAAQAYQLLKRALTEYDIALDTSPARLVLHKSSKYSDEELDGFESAASEMRVRKIDFVTILDSDFRLLRGNEYPSYRDIHVEFDEENHLLYTRGSVEYYKTYTGKYIPQPLEIRIVRSDESPGIICQEILGLTKMNWNNTQFDGKYPITLACSRKVGQVMKYLGPDDDDPQISYSFYM</sequence>
<protein>
    <recommendedName>
        <fullName evidence="3">Piwi domain-containing protein</fullName>
    </recommendedName>
</protein>
<gene>
    <name evidence="1" type="ORF">CEN41_00610</name>
</gene>
<name>A0A2N6MPH6_9CYAN</name>
<dbReference type="InterPro" id="IPR012337">
    <property type="entry name" value="RNaseH-like_sf"/>
</dbReference>
<evidence type="ECO:0000313" key="1">
    <source>
        <dbReference type="EMBL" id="PMB48675.1"/>
    </source>
</evidence>
<organism evidence="1 2">
    <name type="scientific">Fischerella thermalis CCMEE 5330</name>
    <dbReference type="NCBI Taxonomy" id="2019670"/>
    <lineage>
        <taxon>Bacteria</taxon>
        <taxon>Bacillati</taxon>
        <taxon>Cyanobacteriota</taxon>
        <taxon>Cyanophyceae</taxon>
        <taxon>Nostocales</taxon>
        <taxon>Hapalosiphonaceae</taxon>
        <taxon>Fischerella</taxon>
    </lineage>
</organism>
<dbReference type="AlphaFoldDB" id="A0A2N6MPH6"/>
<accession>A0A2N6MPH6</accession>
<dbReference type="GO" id="GO:0003676">
    <property type="term" value="F:nucleic acid binding"/>
    <property type="evidence" value="ECO:0007669"/>
    <property type="project" value="InterPro"/>
</dbReference>